<dbReference type="GeneID" id="112407827"/>
<proteinExistence type="inferred from homology"/>
<gene>
    <name evidence="13" type="primary">PTGR1</name>
</gene>
<dbReference type="EC" id="1.3.1.48" evidence="2"/>
<feature type="region of interest" description="Disordered" evidence="9">
    <location>
        <begin position="1"/>
        <end position="22"/>
    </location>
</feature>
<evidence type="ECO:0000256" key="9">
    <source>
        <dbReference type="SAM" id="MobiDB-lite"/>
    </source>
</evidence>
<evidence type="ECO:0000256" key="5">
    <source>
        <dbReference type="ARBA" id="ARBA00033119"/>
    </source>
</evidence>
<keyword evidence="4" id="KW-0560">Oxidoreductase</keyword>
<dbReference type="GO" id="GO:0006693">
    <property type="term" value="P:prostaglandin metabolic process"/>
    <property type="evidence" value="ECO:0007669"/>
    <property type="project" value="TreeGrafter"/>
</dbReference>
<dbReference type="SUPFAM" id="SSF50129">
    <property type="entry name" value="GroES-like"/>
    <property type="match status" value="1"/>
</dbReference>
<dbReference type="Gene3D" id="3.40.50.720">
    <property type="entry name" value="NAD(P)-binding Rossmann-like Domain"/>
    <property type="match status" value="1"/>
</dbReference>
<accession>A0A341CED2</accession>
<evidence type="ECO:0000256" key="1">
    <source>
        <dbReference type="ARBA" id="ARBA00010460"/>
    </source>
</evidence>
<evidence type="ECO:0000256" key="3">
    <source>
        <dbReference type="ARBA" id="ARBA00022857"/>
    </source>
</evidence>
<evidence type="ECO:0000256" key="4">
    <source>
        <dbReference type="ARBA" id="ARBA00023002"/>
    </source>
</evidence>
<dbReference type="PANTHER" id="PTHR43205">
    <property type="entry name" value="PROSTAGLANDIN REDUCTASE"/>
    <property type="match status" value="1"/>
</dbReference>
<dbReference type="AlphaFoldDB" id="A0A341CED2"/>
<reference evidence="13" key="1">
    <citation type="submission" date="2025-08" db="UniProtKB">
        <authorList>
            <consortium name="RefSeq"/>
        </authorList>
    </citation>
    <scope>IDENTIFICATION</scope>
    <source>
        <tissue evidence="13">Meat</tissue>
    </source>
</reference>
<evidence type="ECO:0000259" key="10">
    <source>
        <dbReference type="Pfam" id="PF00107"/>
    </source>
</evidence>
<dbReference type="InParanoid" id="A0A341CED2"/>
<dbReference type="InterPro" id="IPR036291">
    <property type="entry name" value="NAD(P)-bd_dom_sf"/>
</dbReference>
<comment type="similarity">
    <text evidence="1">Belongs to the NADP-dependent oxidoreductase L4BD family.</text>
</comment>
<dbReference type="RefSeq" id="XP_024613010.1">
    <property type="nucleotide sequence ID" value="XM_024757242.1"/>
</dbReference>
<sequence length="368" mass="39185">MGAARRWDPGASAPGPGIPPGPLPLAGRRGGLVLILACLCSRALSTGASGLMASPEFSAAAFFGKKRQVGTGRFRVEPPRSLQGKCPESSGPSESSSLGLVCRSFRMVHAKSWTLKKHFVGHPTNSDFELKTVELPPLKNREVLLEALFFTVDPYMRVVESKNSAFPIGTTVVAPSGWTAHSISDGKDLEKLLAEWPDTLPLSLALGMVGMPSLTAYSGLLDISSVQGGETVLVNVATGAMGSVVGQIAKLKGFKVVGAAGSDKRVACLEKYGSDVAFNYKTVKSLEETLQKASPEGYDCDFDNVGVEFSNVVIPQIKKFGRLAIAIRGPISTYNRTGPLPPGNELTHMITGVERRDKEEIHRYGVGQ</sequence>
<dbReference type="CTD" id="22949"/>
<evidence type="ECO:0000256" key="8">
    <source>
        <dbReference type="ARBA" id="ARBA00049070"/>
    </source>
</evidence>
<evidence type="ECO:0000256" key="6">
    <source>
        <dbReference type="ARBA" id="ARBA00047878"/>
    </source>
</evidence>
<evidence type="ECO:0000313" key="12">
    <source>
        <dbReference type="Proteomes" id="UP000252040"/>
    </source>
</evidence>
<dbReference type="FunFam" id="3.40.50.720:FF:000121">
    <property type="entry name" value="Prostaglandin reductase 2"/>
    <property type="match status" value="1"/>
</dbReference>
<dbReference type="Gene3D" id="3.90.180.10">
    <property type="entry name" value="Medium-chain alcohol dehydrogenases, catalytic domain"/>
    <property type="match status" value="2"/>
</dbReference>
<dbReference type="GO" id="GO:0047522">
    <property type="term" value="F:15-oxoprostaglandin 13-reductase [NAD(P)+] activity"/>
    <property type="evidence" value="ECO:0007669"/>
    <property type="project" value="UniProtKB-EC"/>
</dbReference>
<feature type="domain" description="Alcohol dehydrogenase-like C-terminal" evidence="10">
    <location>
        <begin position="240"/>
        <end position="325"/>
    </location>
</feature>
<dbReference type="Pfam" id="PF16884">
    <property type="entry name" value="ADH_N_2"/>
    <property type="match status" value="1"/>
</dbReference>
<dbReference type="SUPFAM" id="SSF51735">
    <property type="entry name" value="NAD(P)-binding Rossmann-fold domains"/>
    <property type="match status" value="1"/>
</dbReference>
<evidence type="ECO:0000256" key="7">
    <source>
        <dbReference type="ARBA" id="ARBA00048290"/>
    </source>
</evidence>
<feature type="domain" description="Oxidoreductase N-terminal" evidence="11">
    <location>
        <begin position="111"/>
        <end position="158"/>
    </location>
</feature>
<dbReference type="FunCoup" id="A0A341CED2">
    <property type="interactions" value="513"/>
</dbReference>
<evidence type="ECO:0000259" key="11">
    <source>
        <dbReference type="Pfam" id="PF16884"/>
    </source>
</evidence>
<feature type="region of interest" description="Disordered" evidence="9">
    <location>
        <begin position="73"/>
        <end position="95"/>
    </location>
</feature>
<evidence type="ECO:0000256" key="2">
    <source>
        <dbReference type="ARBA" id="ARBA00011981"/>
    </source>
</evidence>
<keyword evidence="3" id="KW-0521">NADP</keyword>
<dbReference type="InterPro" id="IPR013149">
    <property type="entry name" value="ADH-like_C"/>
</dbReference>
<dbReference type="Proteomes" id="UP000252040">
    <property type="component" value="Unplaced"/>
</dbReference>
<organism evidence="12 13">
    <name type="scientific">Neophocaena asiaeorientalis asiaeorientalis</name>
    <name type="common">Yangtze finless porpoise</name>
    <name type="synonym">Neophocaena phocaenoides subsp. asiaeorientalis</name>
    <dbReference type="NCBI Taxonomy" id="1706337"/>
    <lineage>
        <taxon>Eukaryota</taxon>
        <taxon>Metazoa</taxon>
        <taxon>Chordata</taxon>
        <taxon>Craniata</taxon>
        <taxon>Vertebrata</taxon>
        <taxon>Euteleostomi</taxon>
        <taxon>Mammalia</taxon>
        <taxon>Eutheria</taxon>
        <taxon>Laurasiatheria</taxon>
        <taxon>Artiodactyla</taxon>
        <taxon>Whippomorpha</taxon>
        <taxon>Cetacea</taxon>
        <taxon>Odontoceti</taxon>
        <taxon>Phocoenidae</taxon>
        <taxon>Neophocaena</taxon>
    </lineage>
</organism>
<dbReference type="Pfam" id="PF00107">
    <property type="entry name" value="ADH_zinc_N"/>
    <property type="match status" value="1"/>
</dbReference>
<comment type="catalytic activity">
    <reaction evidence="7">
        <text>13,14-dihydro-15-oxo-PGF2alpha + NADP(+) = 15-oxoprostaglandin F2alpha + NADPH + H(+)</text>
        <dbReference type="Rhea" id="RHEA:50588"/>
        <dbReference type="ChEBI" id="CHEBI:15378"/>
        <dbReference type="ChEBI" id="CHEBI:57783"/>
        <dbReference type="ChEBI" id="CHEBI:58349"/>
        <dbReference type="ChEBI" id="CHEBI:133374"/>
        <dbReference type="ChEBI" id="CHEBI:133409"/>
    </reaction>
    <physiologicalReaction direction="right-to-left" evidence="7">
        <dbReference type="Rhea" id="RHEA:50590"/>
    </physiologicalReaction>
</comment>
<comment type="catalytic activity">
    <reaction evidence="6">
        <text>13,14-dihydro-15-oxo-prostaglandin F1alpha + NADP(+) = 15-oxoprostaglandin F1alpha + NADPH + H(+)</text>
        <dbReference type="Rhea" id="RHEA:50592"/>
        <dbReference type="ChEBI" id="CHEBI:15378"/>
        <dbReference type="ChEBI" id="CHEBI:57783"/>
        <dbReference type="ChEBI" id="CHEBI:58349"/>
        <dbReference type="ChEBI" id="CHEBI:79072"/>
        <dbReference type="ChEBI" id="CHEBI:133411"/>
    </reaction>
    <physiologicalReaction direction="right-to-left" evidence="6">
        <dbReference type="Rhea" id="RHEA:50594"/>
    </physiologicalReaction>
</comment>
<dbReference type="STRING" id="1706337.A0A341CED2"/>
<dbReference type="InterPro" id="IPR041694">
    <property type="entry name" value="ADH_N_2"/>
</dbReference>
<evidence type="ECO:0000313" key="13">
    <source>
        <dbReference type="RefSeq" id="XP_024613010.1"/>
    </source>
</evidence>
<keyword evidence="12" id="KW-1185">Reference proteome</keyword>
<dbReference type="InterPro" id="IPR011032">
    <property type="entry name" value="GroES-like_sf"/>
</dbReference>
<dbReference type="KEGG" id="nasi:112407827"/>
<protein>
    <recommendedName>
        <fullName evidence="5">15-oxoprostaglandin 13-reductase</fullName>
        <ecNumber evidence="2">1.3.1.48</ecNumber>
    </recommendedName>
    <alternativeName>
        <fullName evidence="5">15-oxoprostaglandin 13-reductase</fullName>
    </alternativeName>
</protein>
<dbReference type="InterPro" id="IPR045010">
    <property type="entry name" value="MDR_fam"/>
</dbReference>
<dbReference type="PANTHER" id="PTHR43205:SF7">
    <property type="entry name" value="PROSTAGLANDIN REDUCTASE 1"/>
    <property type="match status" value="1"/>
</dbReference>
<comment type="catalytic activity">
    <reaction evidence="8">
        <text>13,14-dihydro-15-oxo-prostaglandin E1 + NADP(+) = 15-oxoprostaglandin E1 + NADPH + H(+)</text>
        <dbReference type="Rhea" id="RHEA:50584"/>
        <dbReference type="ChEBI" id="CHEBI:15378"/>
        <dbReference type="ChEBI" id="CHEBI:57401"/>
        <dbReference type="ChEBI" id="CHEBI:57783"/>
        <dbReference type="ChEBI" id="CHEBI:58349"/>
        <dbReference type="ChEBI" id="CHEBI:133408"/>
    </reaction>
    <physiologicalReaction direction="right-to-left" evidence="8">
        <dbReference type="Rhea" id="RHEA:50586"/>
    </physiologicalReaction>
</comment>
<name>A0A341CED2_NEOAA</name>